<evidence type="ECO:0000256" key="8">
    <source>
        <dbReference type="ARBA" id="ARBA00023136"/>
    </source>
</evidence>
<dbReference type="CDD" id="cd16532">
    <property type="entry name" value="RING-HC_RNFT1-like"/>
    <property type="match status" value="1"/>
</dbReference>
<keyword evidence="3" id="KW-0479">Metal-binding</keyword>
<organism evidence="12 13">
    <name type="scientific">Ceutorhynchus assimilis</name>
    <name type="common">cabbage seed weevil</name>
    <dbReference type="NCBI Taxonomy" id="467358"/>
    <lineage>
        <taxon>Eukaryota</taxon>
        <taxon>Metazoa</taxon>
        <taxon>Ecdysozoa</taxon>
        <taxon>Arthropoda</taxon>
        <taxon>Hexapoda</taxon>
        <taxon>Insecta</taxon>
        <taxon>Pterygota</taxon>
        <taxon>Neoptera</taxon>
        <taxon>Endopterygota</taxon>
        <taxon>Coleoptera</taxon>
        <taxon>Polyphaga</taxon>
        <taxon>Cucujiformia</taxon>
        <taxon>Curculionidae</taxon>
        <taxon>Ceutorhynchinae</taxon>
        <taxon>Ceutorhynchus</taxon>
    </lineage>
</organism>
<dbReference type="AlphaFoldDB" id="A0A9N9N0N0"/>
<evidence type="ECO:0000256" key="6">
    <source>
        <dbReference type="ARBA" id="ARBA00022833"/>
    </source>
</evidence>
<dbReference type="OrthoDB" id="9049620at2759"/>
<keyword evidence="8 10" id="KW-0472">Membrane</keyword>
<name>A0A9N9N0N0_9CUCU</name>
<evidence type="ECO:0000313" key="12">
    <source>
        <dbReference type="EMBL" id="CAG9772549.1"/>
    </source>
</evidence>
<gene>
    <name evidence="12" type="ORF">CEUTPL_LOCUS12955</name>
</gene>
<keyword evidence="6" id="KW-0862">Zinc</keyword>
<evidence type="ECO:0000256" key="3">
    <source>
        <dbReference type="ARBA" id="ARBA00022723"/>
    </source>
</evidence>
<comment type="subcellular location">
    <subcellularLocation>
        <location evidence="1">Membrane</location>
        <topology evidence="1">Multi-pass membrane protein</topology>
    </subcellularLocation>
</comment>
<dbReference type="SUPFAM" id="SSF57850">
    <property type="entry name" value="RING/U-box"/>
    <property type="match status" value="1"/>
</dbReference>
<evidence type="ECO:0000256" key="5">
    <source>
        <dbReference type="ARBA" id="ARBA00022786"/>
    </source>
</evidence>
<dbReference type="PROSITE" id="PS00518">
    <property type="entry name" value="ZF_RING_1"/>
    <property type="match status" value="1"/>
</dbReference>
<dbReference type="GO" id="GO:0008270">
    <property type="term" value="F:zinc ion binding"/>
    <property type="evidence" value="ECO:0007669"/>
    <property type="project" value="UniProtKB-KW"/>
</dbReference>
<feature type="transmembrane region" description="Helical" evidence="10">
    <location>
        <begin position="235"/>
        <end position="256"/>
    </location>
</feature>
<reference evidence="12" key="1">
    <citation type="submission" date="2022-01" db="EMBL/GenBank/DDBJ databases">
        <authorList>
            <person name="King R."/>
        </authorList>
    </citation>
    <scope>NUCLEOTIDE SEQUENCE</scope>
</reference>
<dbReference type="InterPro" id="IPR044235">
    <property type="entry name" value="RNFT1/2"/>
</dbReference>
<evidence type="ECO:0000256" key="1">
    <source>
        <dbReference type="ARBA" id="ARBA00004141"/>
    </source>
</evidence>
<proteinExistence type="predicted"/>
<dbReference type="PANTHER" id="PTHR15860">
    <property type="entry name" value="UNCHARACTERIZED RING FINGER-CONTAINING PROTEIN"/>
    <property type="match status" value="1"/>
</dbReference>
<evidence type="ECO:0000256" key="7">
    <source>
        <dbReference type="ARBA" id="ARBA00022989"/>
    </source>
</evidence>
<dbReference type="Proteomes" id="UP001152799">
    <property type="component" value="Chromosome 8"/>
</dbReference>
<protein>
    <recommendedName>
        <fullName evidence="11">RING-type domain-containing protein</fullName>
    </recommendedName>
</protein>
<keyword evidence="5" id="KW-0833">Ubl conjugation pathway</keyword>
<dbReference type="EMBL" id="OU892284">
    <property type="protein sequence ID" value="CAG9772549.1"/>
    <property type="molecule type" value="Genomic_DNA"/>
</dbReference>
<feature type="transmembrane region" description="Helical" evidence="10">
    <location>
        <begin position="276"/>
        <end position="298"/>
    </location>
</feature>
<feature type="domain" description="RING-type" evidence="11">
    <location>
        <begin position="409"/>
        <end position="447"/>
    </location>
</feature>
<keyword evidence="7 10" id="KW-1133">Transmembrane helix</keyword>
<dbReference type="GO" id="GO:1904294">
    <property type="term" value="P:positive regulation of ERAD pathway"/>
    <property type="evidence" value="ECO:0007669"/>
    <property type="project" value="InterPro"/>
</dbReference>
<dbReference type="SMART" id="SM00184">
    <property type="entry name" value="RING"/>
    <property type="match status" value="1"/>
</dbReference>
<dbReference type="InterPro" id="IPR013083">
    <property type="entry name" value="Znf_RING/FYVE/PHD"/>
</dbReference>
<evidence type="ECO:0000256" key="4">
    <source>
        <dbReference type="ARBA" id="ARBA00022771"/>
    </source>
</evidence>
<evidence type="ECO:0000256" key="2">
    <source>
        <dbReference type="ARBA" id="ARBA00022692"/>
    </source>
</evidence>
<dbReference type="InterPro" id="IPR017907">
    <property type="entry name" value="Znf_RING_CS"/>
</dbReference>
<sequence length="468" mass="53160">MSNNFQNNISVPFQRSQSADFAFQQPRQGLMMSHSSGTLPILSSPVSFQRRTLDGARHIRASFNNAIRQIEPLVETARSVRQNAITISELLSRQPSSEGNISANNQENNPSTSLSYISINLEGALNNDPPAQNVVNNNQEEHNHIHEDAAYGNNAPPNDIELGENVAERIAANPIETQQALQVIFKYVPFLLILLAKAIYDFHEGIFILVILFGTFSHANTTVKHEALKRARRSIWILSVELCYIIVCILSIHFLFEDDLHHFNIVLNLVLIRTFNHPLTVLNLLWIVTITDFTLKLITVKIKIILTMLPAKIVEFKKRGKIYLFIEALSQLYRSIATIQPWLYYLLESYQGPEKIVAVFLSAFYMISKGSDLMFKVKLLKTAFFKLLQTVSLGSSPSKDQIQIAGDHCPICHDNYDSPVLLQCRHIFCESCVSTWFDREQTCPLCRAKIVDDPSWRDGSTSYFIQLF</sequence>
<evidence type="ECO:0000259" key="11">
    <source>
        <dbReference type="PROSITE" id="PS50089"/>
    </source>
</evidence>
<dbReference type="GO" id="GO:0016020">
    <property type="term" value="C:membrane"/>
    <property type="evidence" value="ECO:0007669"/>
    <property type="project" value="UniProtKB-SubCell"/>
</dbReference>
<keyword evidence="13" id="KW-1185">Reference proteome</keyword>
<dbReference type="PANTHER" id="PTHR15860:SF0">
    <property type="entry name" value="LP20373P"/>
    <property type="match status" value="1"/>
</dbReference>
<evidence type="ECO:0000256" key="9">
    <source>
        <dbReference type="PROSITE-ProRule" id="PRU00175"/>
    </source>
</evidence>
<keyword evidence="2 10" id="KW-0812">Transmembrane</keyword>
<dbReference type="GO" id="GO:0061630">
    <property type="term" value="F:ubiquitin protein ligase activity"/>
    <property type="evidence" value="ECO:0007669"/>
    <property type="project" value="InterPro"/>
</dbReference>
<dbReference type="Pfam" id="PF13920">
    <property type="entry name" value="zf-C3HC4_3"/>
    <property type="match status" value="1"/>
</dbReference>
<dbReference type="Gene3D" id="3.30.40.10">
    <property type="entry name" value="Zinc/RING finger domain, C3HC4 (zinc finger)"/>
    <property type="match status" value="1"/>
</dbReference>
<evidence type="ECO:0000313" key="13">
    <source>
        <dbReference type="Proteomes" id="UP001152799"/>
    </source>
</evidence>
<keyword evidence="4 9" id="KW-0863">Zinc-finger</keyword>
<dbReference type="InterPro" id="IPR001841">
    <property type="entry name" value="Znf_RING"/>
</dbReference>
<dbReference type="PROSITE" id="PS50089">
    <property type="entry name" value="ZF_RING_2"/>
    <property type="match status" value="1"/>
</dbReference>
<evidence type="ECO:0000256" key="10">
    <source>
        <dbReference type="SAM" id="Phobius"/>
    </source>
</evidence>
<accession>A0A9N9N0N0</accession>